<gene>
    <name evidence="1" type="ORF">E3U43_004172</name>
</gene>
<accession>A0ACD3RJR4</accession>
<sequence>MCGRTACTLAPDEVSRACSYRNRGGRWRQPRWRDGDADKYRPSYNKNPQSMSPVLLSQRHFDKDAPVDERVLASMRWGLVPSWFKEDDPSKMRYSTSNCRSENILEKKSYKDPLKKGQRCVVLADGFYEWKKQEKGKQPFFIYFPQTQGSSQEKTNLNQDEPTTPARKKKNSETACPAEEASSDFKERGEAAGDWTGWKLLTMAGLFDCWTPPDGGEPLYSYSVITVNASPNLQSIHDRMPAILDGEEEVRRWLDFGQVKSLDALKLLKSKDILTFHPVSSIVNNTRNNSPECLQPVDLNSKKEPKPTASGKMMMSWLTSSSPSKRKCPTRVREKKNEKARFSASLQEQCSSGFREPIRNQESSEDVNQGWKTVQC</sequence>
<evidence type="ECO:0000313" key="1">
    <source>
        <dbReference type="EMBL" id="TMS19851.1"/>
    </source>
</evidence>
<organism evidence="1 2">
    <name type="scientific">Larimichthys crocea</name>
    <name type="common">Large yellow croaker</name>
    <name type="synonym">Pseudosciaena crocea</name>
    <dbReference type="NCBI Taxonomy" id="215358"/>
    <lineage>
        <taxon>Eukaryota</taxon>
        <taxon>Metazoa</taxon>
        <taxon>Chordata</taxon>
        <taxon>Craniata</taxon>
        <taxon>Vertebrata</taxon>
        <taxon>Euteleostomi</taxon>
        <taxon>Actinopterygii</taxon>
        <taxon>Neopterygii</taxon>
        <taxon>Teleostei</taxon>
        <taxon>Neoteleostei</taxon>
        <taxon>Acanthomorphata</taxon>
        <taxon>Eupercaria</taxon>
        <taxon>Sciaenidae</taxon>
        <taxon>Larimichthys</taxon>
    </lineage>
</organism>
<reference evidence="1" key="1">
    <citation type="submission" date="2018-11" db="EMBL/GenBank/DDBJ databases">
        <title>The sequence and de novo assembly of Larimichthys crocea genome using PacBio and Hi-C technologies.</title>
        <authorList>
            <person name="Xu P."/>
            <person name="Chen B."/>
            <person name="Zhou Z."/>
            <person name="Ke Q."/>
            <person name="Wu Y."/>
            <person name="Bai H."/>
            <person name="Pu F."/>
        </authorList>
    </citation>
    <scope>NUCLEOTIDE SEQUENCE</scope>
    <source>
        <tissue evidence="1">Muscle</tissue>
    </source>
</reference>
<comment type="caution">
    <text evidence="1">The sequence shown here is derived from an EMBL/GenBank/DDBJ whole genome shotgun (WGS) entry which is preliminary data.</text>
</comment>
<protein>
    <submittedName>
        <fullName evidence="1">Uncharacterized protein</fullName>
    </submittedName>
</protein>
<dbReference type="Proteomes" id="UP000793456">
    <property type="component" value="Chromosome V"/>
</dbReference>
<evidence type="ECO:0000313" key="2">
    <source>
        <dbReference type="Proteomes" id="UP000793456"/>
    </source>
</evidence>
<keyword evidence="2" id="KW-1185">Reference proteome</keyword>
<proteinExistence type="predicted"/>
<dbReference type="EMBL" id="CM011678">
    <property type="protein sequence ID" value="TMS19851.1"/>
    <property type="molecule type" value="Genomic_DNA"/>
</dbReference>
<name>A0ACD3RJR4_LARCR</name>